<evidence type="ECO:0000259" key="1">
    <source>
        <dbReference type="Pfam" id="PF00443"/>
    </source>
</evidence>
<organism evidence="2 3">
    <name type="scientific">Brassica cretica</name>
    <name type="common">Mustard</name>
    <dbReference type="NCBI Taxonomy" id="69181"/>
    <lineage>
        <taxon>Eukaryota</taxon>
        <taxon>Viridiplantae</taxon>
        <taxon>Streptophyta</taxon>
        <taxon>Embryophyta</taxon>
        <taxon>Tracheophyta</taxon>
        <taxon>Spermatophyta</taxon>
        <taxon>Magnoliopsida</taxon>
        <taxon>eudicotyledons</taxon>
        <taxon>Gunneridae</taxon>
        <taxon>Pentapetalae</taxon>
        <taxon>rosids</taxon>
        <taxon>malvids</taxon>
        <taxon>Brassicales</taxon>
        <taxon>Brassicaceae</taxon>
        <taxon>Brassiceae</taxon>
        <taxon>Brassica</taxon>
    </lineage>
</organism>
<name>A0ABQ7BQ60_BRACR</name>
<proteinExistence type="predicted"/>
<dbReference type="SUPFAM" id="SSF54001">
    <property type="entry name" value="Cysteine proteinases"/>
    <property type="match status" value="1"/>
</dbReference>
<evidence type="ECO:0000313" key="3">
    <source>
        <dbReference type="Proteomes" id="UP000266723"/>
    </source>
</evidence>
<accession>A0ABQ7BQ60</accession>
<dbReference type="PANTHER" id="PTHR21646">
    <property type="entry name" value="UBIQUITIN CARBOXYL-TERMINAL HYDROLASE"/>
    <property type="match status" value="1"/>
</dbReference>
<reference evidence="2 3" key="1">
    <citation type="journal article" date="2020" name="BMC Genomics">
        <title>Intraspecific diversification of the crop wild relative Brassica cretica Lam. using demographic model selection.</title>
        <authorList>
            <person name="Kioukis A."/>
            <person name="Michalopoulou V.A."/>
            <person name="Briers L."/>
            <person name="Pirintsos S."/>
            <person name="Studholme D.J."/>
            <person name="Pavlidis P."/>
            <person name="Sarris P.F."/>
        </authorList>
    </citation>
    <scope>NUCLEOTIDE SEQUENCE [LARGE SCALE GENOMIC DNA]</scope>
    <source>
        <strain evidence="3">cv. PFS-1207/04</strain>
    </source>
</reference>
<keyword evidence="3" id="KW-1185">Reference proteome</keyword>
<dbReference type="Pfam" id="PF00443">
    <property type="entry name" value="UCH"/>
    <property type="match status" value="1"/>
</dbReference>
<sequence length="272" mass="31748">MGACRLNHLWWEDEMDELILIWPNMRLIMSGRGITLSLNHLVLVWVHYCLPDKAMDMPRYEMSGLASQFCPGWLFFSKMGFVGKGGKEPMVYVSREGCVLVKTNLSLMKDTECRLSDFSMGRQGKHQFCSVNKSNMLEVVRDGARYVKLSDGYHAVTKQLPKQIQDGSVWLLNYLTDWDGLWDWNCQVVKQRYEKTWDFPINDIDRSKYLKNKIETFADFPTKDIDKNKNGESCLYDLYALSNHYSGGHYTAHAKLIDDYKWYHFDDSHAHP</sequence>
<dbReference type="Proteomes" id="UP000266723">
    <property type="component" value="Unassembled WGS sequence"/>
</dbReference>
<protein>
    <recommendedName>
        <fullName evidence="1">Peptidase C19 ubiquitin carboxyl-terminal hydrolase domain-containing protein</fullName>
    </recommendedName>
</protein>
<dbReference type="InterPro" id="IPR038765">
    <property type="entry name" value="Papain-like_cys_pep_sf"/>
</dbReference>
<dbReference type="Gene3D" id="3.90.70.10">
    <property type="entry name" value="Cysteine proteinases"/>
    <property type="match status" value="1"/>
</dbReference>
<gene>
    <name evidence="2" type="ORF">DY000_02038650</name>
</gene>
<comment type="caution">
    <text evidence="2">The sequence shown here is derived from an EMBL/GenBank/DDBJ whole genome shotgun (WGS) entry which is preliminary data.</text>
</comment>
<dbReference type="InterPro" id="IPR050185">
    <property type="entry name" value="Ub_carboxyl-term_hydrolase"/>
</dbReference>
<dbReference type="PANTHER" id="PTHR21646:SF46">
    <property type="entry name" value="UBIQUITIN CARBOXYL-TERMINAL HYDROLASE"/>
    <property type="match status" value="1"/>
</dbReference>
<dbReference type="InterPro" id="IPR001394">
    <property type="entry name" value="Peptidase_C19_UCH"/>
</dbReference>
<feature type="domain" description="Peptidase C19 ubiquitin carboxyl-terminal hydrolase" evidence="1">
    <location>
        <begin position="207"/>
        <end position="270"/>
    </location>
</feature>
<evidence type="ECO:0000313" key="2">
    <source>
        <dbReference type="EMBL" id="KAF3534733.1"/>
    </source>
</evidence>
<dbReference type="EMBL" id="QGKV02001507">
    <property type="protein sequence ID" value="KAF3534733.1"/>
    <property type="molecule type" value="Genomic_DNA"/>
</dbReference>